<evidence type="ECO:0000313" key="4">
    <source>
        <dbReference type="Proteomes" id="UP001347796"/>
    </source>
</evidence>
<accession>A0AAN8PR84</accession>
<dbReference type="PROSITE" id="PS50042">
    <property type="entry name" value="CNMP_BINDING_3"/>
    <property type="match status" value="2"/>
</dbReference>
<evidence type="ECO:0000256" key="1">
    <source>
        <dbReference type="SAM" id="MobiDB-lite"/>
    </source>
</evidence>
<dbReference type="InterPro" id="IPR018490">
    <property type="entry name" value="cNMP-bd_dom_sf"/>
</dbReference>
<dbReference type="SMART" id="SM00100">
    <property type="entry name" value="cNMP"/>
    <property type="match status" value="1"/>
</dbReference>
<feature type="compositionally biased region" description="Basic residues" evidence="1">
    <location>
        <begin position="289"/>
        <end position="301"/>
    </location>
</feature>
<evidence type="ECO:0000259" key="2">
    <source>
        <dbReference type="PROSITE" id="PS50042"/>
    </source>
</evidence>
<evidence type="ECO:0000313" key="3">
    <source>
        <dbReference type="EMBL" id="KAK6180868.1"/>
    </source>
</evidence>
<dbReference type="PROSITE" id="PS00888">
    <property type="entry name" value="CNMP_BINDING_1"/>
    <property type="match status" value="1"/>
</dbReference>
<dbReference type="InterPro" id="IPR000595">
    <property type="entry name" value="cNMP-bd_dom"/>
</dbReference>
<sequence>MCAKVEKNKMMSLKTVGTSITALMHLEKRKKFRESGYFQRPLHPRSNPQRVLESHFIKKRESSCLNKSGSFVKNKDKTRSYKPTSKSDLFDSMGSEGNDNFRTTKTKRRNIACSSSRQESINEGRASAYVEPLKRFQKAVRKIMIMVRVVGKGRERPKETDKDMLSWTTICDDLGLTRTNYANLGLTFDPTDFKVKKKGHISTDAIEALCLNPVERTGEQIRHCLVSLNTMIPAFSEFPIKMQTSLVQVGWYEKFDPGRVIIRQGQRADNFYLILSGAAVVTILENKPKTKTSKHGGHHRPPSADDRDELDDIMEEGEEDEKEEQYVRTADILHKGSSFGEIALIQGSIRTATVTCRTAVELLALDRTDYINIFMKAEGGREPEHIQFLKRMNIFKGFALDKIPWNDPTICAFTYVRRETVLCEDSNNSELIFIIMTGTCRVIKSLPAVKPKLYRSEVRDYGLHTPRTNRTENIKVRRTFTRETKSTPGSIQLPTKSKLEADIALSRSSTILSTIARKTPQQVADDAEEHMHIINDVFKKRHVLPPIDQNDISGPNNNMSGHAMARHHQADVQDQIYIQMTKLGRGDVFGLEQVVLKDISESTSSTLISEGAECIIINKQFFRKLLTQQSANQIRKKIQPFPTEERLRQKLQTQIDWEEFKNLTILDFIDFNKHVQNVAWKH</sequence>
<dbReference type="InterPro" id="IPR018488">
    <property type="entry name" value="cNMP-bd_CS"/>
</dbReference>
<proteinExistence type="predicted"/>
<dbReference type="Proteomes" id="UP001347796">
    <property type="component" value="Unassembled WGS sequence"/>
</dbReference>
<feature type="domain" description="Cyclic nucleotide-binding" evidence="2">
    <location>
        <begin position="234"/>
        <end position="391"/>
    </location>
</feature>
<dbReference type="InterPro" id="IPR014710">
    <property type="entry name" value="RmlC-like_jellyroll"/>
</dbReference>
<protein>
    <recommendedName>
        <fullName evidence="2">Cyclic nucleotide-binding domain-containing protein</fullName>
    </recommendedName>
</protein>
<reference evidence="3 4" key="1">
    <citation type="submission" date="2024-01" db="EMBL/GenBank/DDBJ databases">
        <title>The genome of the rayed Mediterranean limpet Patella caerulea (Linnaeus, 1758).</title>
        <authorList>
            <person name="Anh-Thu Weber A."/>
            <person name="Halstead-Nussloch G."/>
        </authorList>
    </citation>
    <scope>NUCLEOTIDE SEQUENCE [LARGE SCALE GENOMIC DNA]</scope>
    <source>
        <strain evidence="3">AATW-2023a</strain>
        <tissue evidence="3">Whole specimen</tissue>
    </source>
</reference>
<dbReference type="Pfam" id="PF00027">
    <property type="entry name" value="cNMP_binding"/>
    <property type="match status" value="1"/>
</dbReference>
<organism evidence="3 4">
    <name type="scientific">Patella caerulea</name>
    <name type="common">Rayed Mediterranean limpet</name>
    <dbReference type="NCBI Taxonomy" id="87958"/>
    <lineage>
        <taxon>Eukaryota</taxon>
        <taxon>Metazoa</taxon>
        <taxon>Spiralia</taxon>
        <taxon>Lophotrochozoa</taxon>
        <taxon>Mollusca</taxon>
        <taxon>Gastropoda</taxon>
        <taxon>Patellogastropoda</taxon>
        <taxon>Patelloidea</taxon>
        <taxon>Patellidae</taxon>
        <taxon>Patella</taxon>
    </lineage>
</organism>
<feature type="region of interest" description="Disordered" evidence="1">
    <location>
        <begin position="289"/>
        <end position="309"/>
    </location>
</feature>
<comment type="caution">
    <text evidence="3">The sequence shown here is derived from an EMBL/GenBank/DDBJ whole genome shotgun (WGS) entry which is preliminary data.</text>
</comment>
<feature type="domain" description="Cyclic nucleotide-binding" evidence="2">
    <location>
        <begin position="580"/>
        <end position="626"/>
    </location>
</feature>
<keyword evidence="4" id="KW-1185">Reference proteome</keyword>
<dbReference type="Gene3D" id="2.60.120.10">
    <property type="entry name" value="Jelly Rolls"/>
    <property type="match status" value="2"/>
</dbReference>
<dbReference type="SUPFAM" id="SSF51206">
    <property type="entry name" value="cAMP-binding domain-like"/>
    <property type="match status" value="2"/>
</dbReference>
<feature type="region of interest" description="Disordered" evidence="1">
    <location>
        <begin position="75"/>
        <end position="104"/>
    </location>
</feature>
<dbReference type="PROSITE" id="PS00889">
    <property type="entry name" value="CNMP_BINDING_2"/>
    <property type="match status" value="1"/>
</dbReference>
<dbReference type="CDD" id="cd00038">
    <property type="entry name" value="CAP_ED"/>
    <property type="match status" value="1"/>
</dbReference>
<dbReference type="EMBL" id="JAZGQO010000007">
    <property type="protein sequence ID" value="KAK6180868.1"/>
    <property type="molecule type" value="Genomic_DNA"/>
</dbReference>
<gene>
    <name evidence="3" type="ORF">SNE40_008844</name>
</gene>
<dbReference type="PANTHER" id="PTHR23011:SF28">
    <property type="entry name" value="CYCLIC NUCLEOTIDE-BINDING DOMAIN CONTAINING PROTEIN"/>
    <property type="match status" value="1"/>
</dbReference>
<dbReference type="PANTHER" id="PTHR23011">
    <property type="entry name" value="CYCLIC NUCLEOTIDE-BINDING DOMAIN CONTAINING PROTEIN"/>
    <property type="match status" value="1"/>
</dbReference>
<name>A0AAN8PR84_PATCE</name>
<dbReference type="AlphaFoldDB" id="A0AAN8PR84"/>